<sequence length="678" mass="78659">MPILKVPVRYNFGIVSPEEHEKLQQRLMTEYLKKCSVDFKIKPLRNPFELTEKFIENFNNASETERKVAFIDLAKKMLARCKRRLGLNVLGCGKYVNLPVAWTEAIMLSQCKGEISEEALEILGISLDHAPIAPEHISILFFVAECILYKLCYDAAQKPYLFSCEIKLLKLGFLVFLRLLLLYLFGYQRFSEEHKSRLNTGLKALAACEMCYQLYPNILFMVQFILKAGEIICETAVVSESQLQSQENLEEMEEKPLLDTTSTNASSATELNSKQKQFRIKQFLWHSLLVWVCVHNSSSEIDAVLMHVLFYKEQLHQKNWLESVLALMVLGESAKLNMSCLKVLMDLVKYFISSSVPLQKQEKNNKKKRSCWHWQVGYIYTNILREICLHGINADLQKTAFLGFCDCGKEYDNDKELRGANFPDLLNFCLPSNDYNDPFWVIRYGVIYNLVILRSELSGDVNREGLRNAVWRTLQKQKGAEKDSRVLDAAKVAEVETKGQIKTFLSSKEPSNFIYLLSPQCTGWRVTTAMCHHFLPPIGPNIPLSHLPKRKPVLLPHQKLEPVVTEKKNKRLSLREELLQAGVPKYPYPDYLTRTDMELRRIINAQWERELQVRLQLEEKLQELELQAKQKLEEEHFRQIMIWRLEKLHKTTKPYELPFKHEDQKAIEASSSIQLSNV</sequence>
<dbReference type="PANTHER" id="PTHR28651:SF1">
    <property type="entry name" value="TRANSMEMBRANE PROTEIN 232"/>
    <property type="match status" value="1"/>
</dbReference>
<keyword evidence="2" id="KW-0812">Transmembrane</keyword>
<accession>A0AAW1C1N8</accession>
<evidence type="ECO:0000313" key="3">
    <source>
        <dbReference type="Proteomes" id="UP001474421"/>
    </source>
</evidence>
<dbReference type="PANTHER" id="PTHR28651">
    <property type="entry name" value="TRANSMEMBRANE PROTEIN 232"/>
    <property type="match status" value="1"/>
</dbReference>
<evidence type="ECO:0000256" key="1">
    <source>
        <dbReference type="SAM" id="Coils"/>
    </source>
</evidence>
<keyword evidence="2" id="KW-0472">Membrane</keyword>
<organism evidence="2 3">
    <name type="scientific">Crotalus adamanteus</name>
    <name type="common">Eastern diamondback rattlesnake</name>
    <dbReference type="NCBI Taxonomy" id="8729"/>
    <lineage>
        <taxon>Eukaryota</taxon>
        <taxon>Metazoa</taxon>
        <taxon>Chordata</taxon>
        <taxon>Craniata</taxon>
        <taxon>Vertebrata</taxon>
        <taxon>Euteleostomi</taxon>
        <taxon>Lepidosauria</taxon>
        <taxon>Squamata</taxon>
        <taxon>Bifurcata</taxon>
        <taxon>Unidentata</taxon>
        <taxon>Episquamata</taxon>
        <taxon>Toxicofera</taxon>
        <taxon>Serpentes</taxon>
        <taxon>Colubroidea</taxon>
        <taxon>Viperidae</taxon>
        <taxon>Crotalinae</taxon>
        <taxon>Crotalus</taxon>
    </lineage>
</organism>
<feature type="coiled-coil region" evidence="1">
    <location>
        <begin position="607"/>
        <end position="634"/>
    </location>
</feature>
<protein>
    <submittedName>
        <fullName evidence="2">Transmembrane protein</fullName>
    </submittedName>
</protein>
<evidence type="ECO:0000313" key="2">
    <source>
        <dbReference type="EMBL" id="KAK9408365.1"/>
    </source>
</evidence>
<gene>
    <name evidence="2" type="ORF">NXF25_007139</name>
</gene>
<dbReference type="InterPro" id="IPR031747">
    <property type="entry name" value="TMEM232"/>
</dbReference>
<keyword evidence="3" id="KW-1185">Reference proteome</keyword>
<comment type="caution">
    <text evidence="2">The sequence shown here is derived from an EMBL/GenBank/DDBJ whole genome shotgun (WGS) entry which is preliminary data.</text>
</comment>
<proteinExistence type="predicted"/>
<name>A0AAW1C1N8_CROAD</name>
<dbReference type="EMBL" id="JAOTOJ010000002">
    <property type="protein sequence ID" value="KAK9408365.1"/>
    <property type="molecule type" value="Genomic_DNA"/>
</dbReference>
<dbReference type="Proteomes" id="UP001474421">
    <property type="component" value="Unassembled WGS sequence"/>
</dbReference>
<dbReference type="Pfam" id="PF15877">
    <property type="entry name" value="TMEM232"/>
    <property type="match status" value="1"/>
</dbReference>
<keyword evidence="1" id="KW-0175">Coiled coil</keyword>
<dbReference type="AlphaFoldDB" id="A0AAW1C1N8"/>
<reference evidence="2 3" key="1">
    <citation type="journal article" date="2024" name="Proc. Natl. Acad. Sci. U.S.A.">
        <title>The genetic regulatory architecture and epigenomic basis for age-related changes in rattlesnake venom.</title>
        <authorList>
            <person name="Hogan M.P."/>
            <person name="Holding M.L."/>
            <person name="Nystrom G.S."/>
            <person name="Colston T.J."/>
            <person name="Bartlett D.A."/>
            <person name="Mason A.J."/>
            <person name="Ellsworth S.A."/>
            <person name="Rautsaw R.M."/>
            <person name="Lawrence K.C."/>
            <person name="Strickland J.L."/>
            <person name="He B."/>
            <person name="Fraser P."/>
            <person name="Margres M.J."/>
            <person name="Gilbert D.M."/>
            <person name="Gibbs H.L."/>
            <person name="Parkinson C.L."/>
            <person name="Rokyta D.R."/>
        </authorList>
    </citation>
    <scope>NUCLEOTIDE SEQUENCE [LARGE SCALE GENOMIC DNA]</scope>
    <source>
        <strain evidence="2">DRR0105</strain>
    </source>
</reference>